<dbReference type="RefSeq" id="WP_188455417.1">
    <property type="nucleotide sequence ID" value="NZ_BMFR01000008.1"/>
</dbReference>
<feature type="transmembrane region" description="Helical" evidence="8">
    <location>
        <begin position="33"/>
        <end position="54"/>
    </location>
</feature>
<dbReference type="Pfam" id="PF02040">
    <property type="entry name" value="ArsB"/>
    <property type="match status" value="1"/>
</dbReference>
<feature type="transmembrane region" description="Helical" evidence="8">
    <location>
        <begin position="422"/>
        <end position="444"/>
    </location>
</feature>
<dbReference type="PANTHER" id="PTHR43302">
    <property type="entry name" value="TRANSPORTER ARSB-RELATED"/>
    <property type="match status" value="1"/>
</dbReference>
<sequence>MLEKTLLMYIIFFFFTFLMLWRPKGLNETIPTTIGACLVLAIGIVPYSDILAILEIISGASITIISTIIMTIVLESIGFFKWVAHNLVNKTKGSGRLLFLYIIVICFLMTLFFNNDGSILITTPIIIRVLSMIKLKPHQKIAYLLSGALIATAASAPIAVSNISNLIALKIVGLDLNSYVEMMFVPSMIGILTIAILLFLYFKQDIPKKIEYQNIPFDMTEKPVFQHPFSQSSTQTEEYDWYMFKLCIAIVVLIRIGLFSLSAFGVPIEWIAIAGAALLIGIRWIRYRKGMGDIVKKTPWHILLFAFSMYVLVYGLKNVGFNTLLFEHLHGFVESNHLNAIAVMGTLLTILSNLFNNLPAVMIGTLSLTEMNLDIDTLQVAYLANVIGSDIGALLTPVGTLATLLWMFILKKNKIPITWGQYFKVTIMIIPIGLIVSLLSLYLWTNWLFF</sequence>
<feature type="transmembrane region" description="Helical" evidence="8">
    <location>
        <begin position="60"/>
        <end position="83"/>
    </location>
</feature>
<feature type="transmembrane region" description="Helical" evidence="8">
    <location>
        <begin position="391"/>
        <end position="410"/>
    </location>
</feature>
<protein>
    <submittedName>
        <fullName evidence="9">Arsenic transporter</fullName>
    </submittedName>
</protein>
<feature type="transmembrane region" description="Helical" evidence="8">
    <location>
        <begin position="242"/>
        <end position="264"/>
    </location>
</feature>
<comment type="similarity">
    <text evidence="2">Belongs to the ArsB family.</text>
</comment>
<evidence type="ECO:0000256" key="2">
    <source>
        <dbReference type="ARBA" id="ARBA00006433"/>
    </source>
</evidence>
<dbReference type="InterPro" id="IPR000802">
    <property type="entry name" value="Arsenical_pump_ArsB"/>
</dbReference>
<dbReference type="PANTHER" id="PTHR43302:SF6">
    <property type="entry name" value="ARSENICAL PUMP MEMBRANE PROTEIN-RELATED"/>
    <property type="match status" value="1"/>
</dbReference>
<keyword evidence="6 8" id="KW-1133">Transmembrane helix</keyword>
<comment type="caution">
    <text evidence="9">The sequence shown here is derived from an EMBL/GenBank/DDBJ whole genome shotgun (WGS) entry which is preliminary data.</text>
</comment>
<organism evidence="9 10">
    <name type="scientific">Virgibacillus oceani</name>
    <dbReference type="NCBI Taxonomy" id="1479511"/>
    <lineage>
        <taxon>Bacteria</taxon>
        <taxon>Bacillati</taxon>
        <taxon>Bacillota</taxon>
        <taxon>Bacilli</taxon>
        <taxon>Bacillales</taxon>
        <taxon>Bacillaceae</taxon>
        <taxon>Virgibacillus</taxon>
    </lineage>
</organism>
<feature type="transmembrane region" description="Helical" evidence="8">
    <location>
        <begin position="270"/>
        <end position="286"/>
    </location>
</feature>
<name>A0A917HE95_9BACI</name>
<keyword evidence="5" id="KW-0059">Arsenical resistance</keyword>
<evidence type="ECO:0000256" key="1">
    <source>
        <dbReference type="ARBA" id="ARBA00004651"/>
    </source>
</evidence>
<evidence type="ECO:0000313" key="10">
    <source>
        <dbReference type="Proteomes" id="UP000622860"/>
    </source>
</evidence>
<feature type="transmembrane region" description="Helical" evidence="8">
    <location>
        <begin position="298"/>
        <end position="316"/>
    </location>
</feature>
<dbReference type="EMBL" id="BMFR01000008">
    <property type="protein sequence ID" value="GGG76394.1"/>
    <property type="molecule type" value="Genomic_DNA"/>
</dbReference>
<keyword evidence="4 8" id="KW-0812">Transmembrane</keyword>
<dbReference type="GO" id="GO:0005886">
    <property type="term" value="C:plasma membrane"/>
    <property type="evidence" value="ECO:0007669"/>
    <property type="project" value="UniProtKB-SubCell"/>
</dbReference>
<feature type="transmembrane region" description="Helical" evidence="8">
    <location>
        <begin position="142"/>
        <end position="163"/>
    </location>
</feature>
<comment type="subcellular location">
    <subcellularLocation>
        <location evidence="1">Cell membrane</location>
        <topology evidence="1">Multi-pass membrane protein</topology>
    </subcellularLocation>
</comment>
<keyword evidence="3" id="KW-1003">Cell membrane</keyword>
<dbReference type="CDD" id="cd01118">
    <property type="entry name" value="ArsB_permease"/>
    <property type="match status" value="1"/>
</dbReference>
<dbReference type="GO" id="GO:0046685">
    <property type="term" value="P:response to arsenic-containing substance"/>
    <property type="evidence" value="ECO:0007669"/>
    <property type="project" value="UniProtKB-KW"/>
</dbReference>
<dbReference type="PRINTS" id="PR00758">
    <property type="entry name" value="ARSENICPUMP"/>
</dbReference>
<reference evidence="9" key="1">
    <citation type="journal article" date="2014" name="Int. J. Syst. Evol. Microbiol.">
        <title>Complete genome sequence of Corynebacterium casei LMG S-19264T (=DSM 44701T), isolated from a smear-ripened cheese.</title>
        <authorList>
            <consortium name="US DOE Joint Genome Institute (JGI-PGF)"/>
            <person name="Walter F."/>
            <person name="Albersmeier A."/>
            <person name="Kalinowski J."/>
            <person name="Ruckert C."/>
        </authorList>
    </citation>
    <scope>NUCLEOTIDE SEQUENCE</scope>
    <source>
        <strain evidence="9">CGMCC 1.12754</strain>
    </source>
</reference>
<evidence type="ECO:0000256" key="4">
    <source>
        <dbReference type="ARBA" id="ARBA00022692"/>
    </source>
</evidence>
<accession>A0A917HE95</accession>
<evidence type="ECO:0000256" key="5">
    <source>
        <dbReference type="ARBA" id="ARBA00022849"/>
    </source>
</evidence>
<evidence type="ECO:0000256" key="6">
    <source>
        <dbReference type="ARBA" id="ARBA00022989"/>
    </source>
</evidence>
<evidence type="ECO:0000256" key="7">
    <source>
        <dbReference type="ARBA" id="ARBA00023136"/>
    </source>
</evidence>
<evidence type="ECO:0000313" key="9">
    <source>
        <dbReference type="EMBL" id="GGG76394.1"/>
    </source>
</evidence>
<keyword evidence="7 8" id="KW-0472">Membrane</keyword>
<dbReference type="Proteomes" id="UP000622860">
    <property type="component" value="Unassembled WGS sequence"/>
</dbReference>
<reference evidence="9" key="2">
    <citation type="submission" date="2020-09" db="EMBL/GenBank/DDBJ databases">
        <authorList>
            <person name="Sun Q."/>
            <person name="Zhou Y."/>
        </authorList>
    </citation>
    <scope>NUCLEOTIDE SEQUENCE</scope>
    <source>
        <strain evidence="9">CGMCC 1.12754</strain>
    </source>
</reference>
<dbReference type="GO" id="GO:0015105">
    <property type="term" value="F:arsenite transmembrane transporter activity"/>
    <property type="evidence" value="ECO:0007669"/>
    <property type="project" value="InterPro"/>
</dbReference>
<proteinExistence type="inferred from homology"/>
<gene>
    <name evidence="9" type="primary">arsB</name>
    <name evidence="9" type="ORF">GCM10011398_21670</name>
</gene>
<feature type="transmembrane region" description="Helical" evidence="8">
    <location>
        <begin position="95"/>
        <end position="113"/>
    </location>
</feature>
<evidence type="ECO:0000256" key="8">
    <source>
        <dbReference type="SAM" id="Phobius"/>
    </source>
</evidence>
<evidence type="ECO:0000256" key="3">
    <source>
        <dbReference type="ARBA" id="ARBA00022475"/>
    </source>
</evidence>
<feature type="transmembrane region" description="Helical" evidence="8">
    <location>
        <begin position="6"/>
        <end position="21"/>
    </location>
</feature>
<keyword evidence="10" id="KW-1185">Reference proteome</keyword>
<dbReference type="AlphaFoldDB" id="A0A917HE95"/>
<feature type="transmembrane region" description="Helical" evidence="8">
    <location>
        <begin position="183"/>
        <end position="202"/>
    </location>
</feature>